<feature type="compositionally biased region" description="Basic and acidic residues" evidence="5">
    <location>
        <begin position="453"/>
        <end position="474"/>
    </location>
</feature>
<feature type="region of interest" description="Disordered" evidence="5">
    <location>
        <begin position="313"/>
        <end position="484"/>
    </location>
</feature>
<keyword evidence="6" id="KW-0732">Signal</keyword>
<gene>
    <name evidence="8" type="ORF">CAP_1957</name>
</gene>
<dbReference type="Pfam" id="PF00691">
    <property type="entry name" value="OmpA"/>
    <property type="match status" value="1"/>
</dbReference>
<evidence type="ECO:0000256" key="6">
    <source>
        <dbReference type="SAM" id="SignalP"/>
    </source>
</evidence>
<dbReference type="AlphaFoldDB" id="A0A017TBY7"/>
<dbReference type="SUPFAM" id="SSF103088">
    <property type="entry name" value="OmpA-like"/>
    <property type="match status" value="1"/>
</dbReference>
<dbReference type="InterPro" id="IPR036737">
    <property type="entry name" value="OmpA-like_sf"/>
</dbReference>
<dbReference type="PANTHER" id="PTHR30329">
    <property type="entry name" value="STATOR ELEMENT OF FLAGELLAR MOTOR COMPLEX"/>
    <property type="match status" value="1"/>
</dbReference>
<evidence type="ECO:0000313" key="9">
    <source>
        <dbReference type="Proteomes" id="UP000019678"/>
    </source>
</evidence>
<protein>
    <submittedName>
        <fullName evidence="8">Outer membrane protein OmpA</fullName>
    </submittedName>
</protein>
<evidence type="ECO:0000256" key="5">
    <source>
        <dbReference type="SAM" id="MobiDB-lite"/>
    </source>
</evidence>
<comment type="subcellular location">
    <subcellularLocation>
        <location evidence="1">Cell outer membrane</location>
    </subcellularLocation>
</comment>
<comment type="caution">
    <text evidence="8">The sequence shown here is derived from an EMBL/GenBank/DDBJ whole genome shotgun (WGS) entry which is preliminary data.</text>
</comment>
<keyword evidence="3" id="KW-0998">Cell outer membrane</keyword>
<dbReference type="InterPro" id="IPR050330">
    <property type="entry name" value="Bact_OuterMem_StrucFunc"/>
</dbReference>
<proteinExistence type="predicted"/>
<evidence type="ECO:0000313" key="8">
    <source>
        <dbReference type="EMBL" id="EYF06427.1"/>
    </source>
</evidence>
<dbReference type="CDD" id="cd07185">
    <property type="entry name" value="OmpA_C-like"/>
    <property type="match status" value="1"/>
</dbReference>
<dbReference type="eggNOG" id="COG2885">
    <property type="taxonomic scope" value="Bacteria"/>
</dbReference>
<dbReference type="SUPFAM" id="SSF103647">
    <property type="entry name" value="TSP type-3 repeat"/>
    <property type="match status" value="2"/>
</dbReference>
<feature type="region of interest" description="Disordered" evidence="5">
    <location>
        <begin position="605"/>
        <end position="671"/>
    </location>
</feature>
<feature type="compositionally biased region" description="Low complexity" evidence="5">
    <location>
        <begin position="615"/>
        <end position="639"/>
    </location>
</feature>
<dbReference type="InterPro" id="IPR006664">
    <property type="entry name" value="OMP_bac"/>
</dbReference>
<evidence type="ECO:0000256" key="4">
    <source>
        <dbReference type="PROSITE-ProRule" id="PRU00473"/>
    </source>
</evidence>
<dbReference type="PRINTS" id="PR01021">
    <property type="entry name" value="OMPADOMAIN"/>
</dbReference>
<sequence length="671" mass="69739">MRSMSARWLRGGAALLALTAVSATAAAQETPPVALNRFNPAPAGDRMFGVASPDAASPNQDGGPGVNLMILGDYAHNPLVLRRESSGENVGGIVEHQLFLHLNGAFVAWERLNVNIDVPFALYQGGSSPAADGLAFTSPSGATIGDLRFGARLRLFGDYFDPFQLAIGGYVWVPTGSSDPGSYVGEGTVRGMPMIIAGGRFTSVVWSANVGTDIRPGQTFAGVQQGISLIGGAGIGFLLDDAKRFQLGPEVTVSTVLQGEGPSKRNTNLEALLGARYRFGGLIEAGLGVGPGLTSGIGTPDVRAVASIAFAPEVQKPTEDRDKDGIKDPQDACPDVFGVADADPAKNGCPPAPPDRDKDGILDSVDACPDEPGLDNPDPKKHGCPPPGDKDKDGITDDVDACVDVPGVPSSDPKLNGCPPPDKDGDGVPDAEDACVDIPGLKTSDPATNGCPGDRDGDTIRDDKDACPDEKGKPNPDPTKNGCPTAVRVTEKEIIILQQVQFDTGRATIKKVSDELLDEVAGVLKEHPEIILVEVQGHTDIRGGRAFNVKLSQNRADSVKKALEKRGVEAIRLNAKGYGPDVPIGDNATDEGRQQNRRVQFKIIEKKSKSGDVHTAVPATTPVTVPAPTGTQGQTAPTTGPTPAPAQPAPTTAPAPAPKGQPSPPGLLPQK</sequence>
<evidence type="ECO:0000256" key="3">
    <source>
        <dbReference type="ARBA" id="ARBA00023237"/>
    </source>
</evidence>
<feature type="signal peptide" evidence="6">
    <location>
        <begin position="1"/>
        <end position="27"/>
    </location>
</feature>
<accession>A0A017TBY7</accession>
<keyword evidence="2 4" id="KW-0472">Membrane</keyword>
<dbReference type="InterPro" id="IPR006690">
    <property type="entry name" value="OMPA-like_CS"/>
</dbReference>
<dbReference type="GO" id="GO:0009279">
    <property type="term" value="C:cell outer membrane"/>
    <property type="evidence" value="ECO:0007669"/>
    <property type="project" value="UniProtKB-SubCell"/>
</dbReference>
<dbReference type="PANTHER" id="PTHR30329:SF21">
    <property type="entry name" value="LIPOPROTEIN YIAD-RELATED"/>
    <property type="match status" value="1"/>
</dbReference>
<dbReference type="GO" id="GO:0005509">
    <property type="term" value="F:calcium ion binding"/>
    <property type="evidence" value="ECO:0007669"/>
    <property type="project" value="InterPro"/>
</dbReference>
<evidence type="ECO:0000256" key="2">
    <source>
        <dbReference type="ARBA" id="ARBA00023136"/>
    </source>
</evidence>
<dbReference type="PROSITE" id="PS51123">
    <property type="entry name" value="OMPA_2"/>
    <property type="match status" value="1"/>
</dbReference>
<dbReference type="InterPro" id="IPR006665">
    <property type="entry name" value="OmpA-like"/>
</dbReference>
<evidence type="ECO:0000256" key="1">
    <source>
        <dbReference type="ARBA" id="ARBA00004442"/>
    </source>
</evidence>
<dbReference type="Gene3D" id="3.30.1330.60">
    <property type="entry name" value="OmpA-like domain"/>
    <property type="match status" value="1"/>
</dbReference>
<feature type="domain" description="OmpA-like" evidence="7">
    <location>
        <begin position="489"/>
        <end position="607"/>
    </location>
</feature>
<dbReference type="STRING" id="1192034.CAP_1957"/>
<reference evidence="8 9" key="1">
    <citation type="submission" date="2013-05" db="EMBL/GenBank/DDBJ databases">
        <title>Genome assembly of Chondromyces apiculatus DSM 436.</title>
        <authorList>
            <person name="Sharma G."/>
            <person name="Khatri I."/>
            <person name="Kaur C."/>
            <person name="Mayilraj S."/>
            <person name="Subramanian S."/>
        </authorList>
    </citation>
    <scope>NUCLEOTIDE SEQUENCE [LARGE SCALE GENOMIC DNA]</scope>
    <source>
        <strain evidence="8 9">DSM 436</strain>
    </source>
</reference>
<keyword evidence="9" id="KW-1185">Reference proteome</keyword>
<name>A0A017TBY7_9BACT</name>
<organism evidence="8 9">
    <name type="scientific">Chondromyces apiculatus DSM 436</name>
    <dbReference type="NCBI Taxonomy" id="1192034"/>
    <lineage>
        <taxon>Bacteria</taxon>
        <taxon>Pseudomonadati</taxon>
        <taxon>Myxococcota</taxon>
        <taxon>Polyangia</taxon>
        <taxon>Polyangiales</taxon>
        <taxon>Polyangiaceae</taxon>
        <taxon>Chondromyces</taxon>
    </lineage>
</organism>
<feature type="compositionally biased region" description="Pro residues" evidence="5">
    <location>
        <begin position="640"/>
        <end position="671"/>
    </location>
</feature>
<dbReference type="InterPro" id="IPR028974">
    <property type="entry name" value="TSP_type-3_rpt"/>
</dbReference>
<dbReference type="PROSITE" id="PS01068">
    <property type="entry name" value="OMPA_1"/>
    <property type="match status" value="1"/>
</dbReference>
<dbReference type="Gene3D" id="4.10.1080.10">
    <property type="entry name" value="TSP type-3 repeat"/>
    <property type="match status" value="1"/>
</dbReference>
<feature type="compositionally biased region" description="Basic and acidic residues" evidence="5">
    <location>
        <begin position="316"/>
        <end position="330"/>
    </location>
</feature>
<feature type="chain" id="PRO_5001497100" evidence="6">
    <location>
        <begin position="28"/>
        <end position="671"/>
    </location>
</feature>
<evidence type="ECO:0000259" key="7">
    <source>
        <dbReference type="PROSITE" id="PS51123"/>
    </source>
</evidence>
<dbReference type="EMBL" id="ASRX01000016">
    <property type="protein sequence ID" value="EYF06427.1"/>
    <property type="molecule type" value="Genomic_DNA"/>
</dbReference>
<dbReference type="Proteomes" id="UP000019678">
    <property type="component" value="Unassembled WGS sequence"/>
</dbReference>